<organism evidence="1 2">
    <name type="scientific">Zhouia amylolytica</name>
    <dbReference type="NCBI Taxonomy" id="376730"/>
    <lineage>
        <taxon>Bacteria</taxon>
        <taxon>Pseudomonadati</taxon>
        <taxon>Bacteroidota</taxon>
        <taxon>Flavobacteriia</taxon>
        <taxon>Flavobacteriales</taxon>
        <taxon>Flavobacteriaceae</taxon>
        <taxon>Zhouia</taxon>
    </lineage>
</organism>
<dbReference type="AlphaFoldDB" id="A0A1I6VN80"/>
<accession>A0A1I6VN80</accession>
<dbReference type="GO" id="GO:0016853">
    <property type="term" value="F:isomerase activity"/>
    <property type="evidence" value="ECO:0007669"/>
    <property type="project" value="UniProtKB-KW"/>
</dbReference>
<keyword evidence="1" id="KW-0413">Isomerase</keyword>
<dbReference type="InterPro" id="IPR052960">
    <property type="entry name" value="GlcN6P_deaminase-like"/>
</dbReference>
<dbReference type="Proteomes" id="UP000183209">
    <property type="component" value="Unassembled WGS sequence"/>
</dbReference>
<feature type="non-terminal residue" evidence="1">
    <location>
        <position position="125"/>
    </location>
</feature>
<dbReference type="EMBL" id="FPAG01000010">
    <property type="protein sequence ID" value="SFT14884.1"/>
    <property type="molecule type" value="Genomic_DNA"/>
</dbReference>
<sequence>MIAEEQLRNLKDISYQEAGIYENTRFEKIHNVVFDDSNIASTIVAAEIAALIRKKQEENTPCVLGLATGSSPIKVYEELVRLHKEEGLSFENVVTFNLDEYYPMTKQNVQSYHYFMHEYLFNHVD</sequence>
<gene>
    <name evidence="1" type="ORF">SAMN04487906_3244</name>
</gene>
<dbReference type="PANTHER" id="PTHR42892">
    <property type="entry name" value="GLUCOSAMINE-6-PHOSPHATE DEAMINASE-LIKE PROTEIN BT_0258-RELATED"/>
    <property type="match status" value="1"/>
</dbReference>
<dbReference type="SUPFAM" id="SSF100950">
    <property type="entry name" value="NagB/RpiA/CoA transferase-like"/>
    <property type="match status" value="1"/>
</dbReference>
<evidence type="ECO:0000313" key="2">
    <source>
        <dbReference type="Proteomes" id="UP000183209"/>
    </source>
</evidence>
<proteinExistence type="predicted"/>
<dbReference type="Gene3D" id="3.40.50.1360">
    <property type="match status" value="1"/>
</dbReference>
<dbReference type="PANTHER" id="PTHR42892:SF1">
    <property type="entry name" value="GLUCOSAMINE-6-PHOSPHATE ISOMERASE"/>
    <property type="match status" value="1"/>
</dbReference>
<dbReference type="InterPro" id="IPR037171">
    <property type="entry name" value="NagB/RpiA_transferase-like"/>
</dbReference>
<name>A0A1I6VN80_9FLAO</name>
<reference evidence="1 2" key="1">
    <citation type="submission" date="2016-10" db="EMBL/GenBank/DDBJ databases">
        <authorList>
            <person name="de Groot N.N."/>
        </authorList>
    </citation>
    <scope>NUCLEOTIDE SEQUENCE [LARGE SCALE GENOMIC DNA]</scope>
    <source>
        <strain evidence="1 2">CGMCC 1.6114</strain>
    </source>
</reference>
<evidence type="ECO:0000313" key="1">
    <source>
        <dbReference type="EMBL" id="SFT14884.1"/>
    </source>
</evidence>
<protein>
    <submittedName>
        <fullName evidence="1">Glucosamine-6-phosphate isomerases/6-phosphogluconolactonase</fullName>
    </submittedName>
</protein>